<evidence type="ECO:0000313" key="1">
    <source>
        <dbReference type="EMBL" id="CAF1110475.1"/>
    </source>
</evidence>
<reference evidence="1" key="1">
    <citation type="submission" date="2021-02" db="EMBL/GenBank/DDBJ databases">
        <authorList>
            <person name="Nowell W R."/>
        </authorList>
    </citation>
    <scope>NUCLEOTIDE SEQUENCE</scope>
</reference>
<gene>
    <name evidence="1" type="ORF">CJN711_LOCUS7603</name>
</gene>
<proteinExistence type="predicted"/>
<comment type="caution">
    <text evidence="1">The sequence shown here is derived from an EMBL/GenBank/DDBJ whole genome shotgun (WGS) entry which is preliminary data.</text>
</comment>
<dbReference type="Proteomes" id="UP000663855">
    <property type="component" value="Unassembled WGS sequence"/>
</dbReference>
<organism evidence="1 2">
    <name type="scientific">Rotaria magnacalcarata</name>
    <dbReference type="NCBI Taxonomy" id="392030"/>
    <lineage>
        <taxon>Eukaryota</taxon>
        <taxon>Metazoa</taxon>
        <taxon>Spiralia</taxon>
        <taxon>Gnathifera</taxon>
        <taxon>Rotifera</taxon>
        <taxon>Eurotatoria</taxon>
        <taxon>Bdelloidea</taxon>
        <taxon>Philodinida</taxon>
        <taxon>Philodinidae</taxon>
        <taxon>Rotaria</taxon>
    </lineage>
</organism>
<name>A0A814PU90_9BILA</name>
<accession>A0A814PU90</accession>
<dbReference type="EMBL" id="CAJNOV010002605">
    <property type="protein sequence ID" value="CAF1110475.1"/>
    <property type="molecule type" value="Genomic_DNA"/>
</dbReference>
<evidence type="ECO:0000313" key="2">
    <source>
        <dbReference type="Proteomes" id="UP000663855"/>
    </source>
</evidence>
<dbReference type="AlphaFoldDB" id="A0A814PU90"/>
<sequence length="189" mass="21995">MNKARAKVFAHLISMPVQLKYLLVEKIEWIFHIVQYASNDLKEKTLSTVQCAEFGIPSCHYGSNESIHIGKNLVPFLSTYMPHLQILRLWRPDDFPWTSIRPNIIPGYFHYVDVSQWVGSLSTSESIAQHVNVFEKDLGQLIETLKQLVFLDIHGKIDREKAQVYCSMIKRCFSHSQVDVKSSRFRLWI</sequence>
<protein>
    <submittedName>
        <fullName evidence="1">Uncharacterized protein</fullName>
    </submittedName>
</protein>